<reference evidence="1" key="1">
    <citation type="journal article" date="2019" name="bioRxiv">
        <title>The Genome of the Zebra Mussel, Dreissena polymorpha: A Resource for Invasive Species Research.</title>
        <authorList>
            <person name="McCartney M.A."/>
            <person name="Auch B."/>
            <person name="Kono T."/>
            <person name="Mallez S."/>
            <person name="Zhang Y."/>
            <person name="Obille A."/>
            <person name="Becker A."/>
            <person name="Abrahante J.E."/>
            <person name="Garbe J."/>
            <person name="Badalamenti J.P."/>
            <person name="Herman A."/>
            <person name="Mangelson H."/>
            <person name="Liachko I."/>
            <person name="Sullivan S."/>
            <person name="Sone E.D."/>
            <person name="Koren S."/>
            <person name="Silverstein K.A.T."/>
            <person name="Beckman K.B."/>
            <person name="Gohl D.M."/>
        </authorList>
    </citation>
    <scope>NUCLEOTIDE SEQUENCE</scope>
    <source>
        <strain evidence="1">Duluth1</strain>
        <tissue evidence="1">Whole animal</tissue>
    </source>
</reference>
<reference evidence="1" key="2">
    <citation type="submission" date="2020-11" db="EMBL/GenBank/DDBJ databases">
        <authorList>
            <person name="McCartney M.A."/>
            <person name="Auch B."/>
            <person name="Kono T."/>
            <person name="Mallez S."/>
            <person name="Becker A."/>
            <person name="Gohl D.M."/>
            <person name="Silverstein K.A.T."/>
            <person name="Koren S."/>
            <person name="Bechman K.B."/>
            <person name="Herman A."/>
            <person name="Abrahante J.E."/>
            <person name="Garbe J."/>
        </authorList>
    </citation>
    <scope>NUCLEOTIDE SEQUENCE</scope>
    <source>
        <strain evidence="1">Duluth1</strain>
        <tissue evidence="1">Whole animal</tissue>
    </source>
</reference>
<sequence length="80" mass="9002">MDTAIVRKGDQLVMRCHLSESGNSVHWLTDQTGIYIERVAMSSNITECNFLLQSPTMDCDCRNDLEYVCTILSVEANDTV</sequence>
<evidence type="ECO:0000313" key="1">
    <source>
        <dbReference type="EMBL" id="KAH3796803.1"/>
    </source>
</evidence>
<keyword evidence="2" id="KW-1185">Reference proteome</keyword>
<evidence type="ECO:0008006" key="3">
    <source>
        <dbReference type="Google" id="ProtNLM"/>
    </source>
</evidence>
<name>A0A9D4J5X8_DREPO</name>
<dbReference type="InterPro" id="IPR036179">
    <property type="entry name" value="Ig-like_dom_sf"/>
</dbReference>
<dbReference type="Proteomes" id="UP000828390">
    <property type="component" value="Unassembled WGS sequence"/>
</dbReference>
<accession>A0A9D4J5X8</accession>
<dbReference type="AlphaFoldDB" id="A0A9D4J5X8"/>
<comment type="caution">
    <text evidence="1">The sequence shown here is derived from an EMBL/GenBank/DDBJ whole genome shotgun (WGS) entry which is preliminary data.</text>
</comment>
<dbReference type="EMBL" id="JAIWYP010000007">
    <property type="protein sequence ID" value="KAH3796803.1"/>
    <property type="molecule type" value="Genomic_DNA"/>
</dbReference>
<proteinExistence type="predicted"/>
<protein>
    <recommendedName>
        <fullName evidence="3">Ig-like domain-containing protein</fullName>
    </recommendedName>
</protein>
<organism evidence="1 2">
    <name type="scientific">Dreissena polymorpha</name>
    <name type="common">Zebra mussel</name>
    <name type="synonym">Mytilus polymorpha</name>
    <dbReference type="NCBI Taxonomy" id="45954"/>
    <lineage>
        <taxon>Eukaryota</taxon>
        <taxon>Metazoa</taxon>
        <taxon>Spiralia</taxon>
        <taxon>Lophotrochozoa</taxon>
        <taxon>Mollusca</taxon>
        <taxon>Bivalvia</taxon>
        <taxon>Autobranchia</taxon>
        <taxon>Heteroconchia</taxon>
        <taxon>Euheterodonta</taxon>
        <taxon>Imparidentia</taxon>
        <taxon>Neoheterodontei</taxon>
        <taxon>Myida</taxon>
        <taxon>Dreissenoidea</taxon>
        <taxon>Dreissenidae</taxon>
        <taxon>Dreissena</taxon>
    </lineage>
</organism>
<dbReference type="SUPFAM" id="SSF48726">
    <property type="entry name" value="Immunoglobulin"/>
    <property type="match status" value="1"/>
</dbReference>
<evidence type="ECO:0000313" key="2">
    <source>
        <dbReference type="Proteomes" id="UP000828390"/>
    </source>
</evidence>
<gene>
    <name evidence="1" type="ORF">DPMN_150374</name>
</gene>